<dbReference type="EMBL" id="JAHRIO010062109">
    <property type="protein sequence ID" value="MEQ2179153.1"/>
    <property type="molecule type" value="Genomic_DNA"/>
</dbReference>
<proteinExistence type="predicted"/>
<name>A0ABV0P6R6_9TELE</name>
<evidence type="ECO:0000313" key="1">
    <source>
        <dbReference type="EMBL" id="MEQ2179153.1"/>
    </source>
</evidence>
<protein>
    <submittedName>
        <fullName evidence="1">Uncharacterized protein</fullName>
    </submittedName>
</protein>
<dbReference type="Proteomes" id="UP001476798">
    <property type="component" value="Unassembled WGS sequence"/>
</dbReference>
<gene>
    <name evidence="1" type="ORF">GOODEAATRI_021701</name>
</gene>
<accession>A0ABV0P6R6</accession>
<keyword evidence="2" id="KW-1185">Reference proteome</keyword>
<organism evidence="1 2">
    <name type="scientific">Goodea atripinnis</name>
    <dbReference type="NCBI Taxonomy" id="208336"/>
    <lineage>
        <taxon>Eukaryota</taxon>
        <taxon>Metazoa</taxon>
        <taxon>Chordata</taxon>
        <taxon>Craniata</taxon>
        <taxon>Vertebrata</taxon>
        <taxon>Euteleostomi</taxon>
        <taxon>Actinopterygii</taxon>
        <taxon>Neopterygii</taxon>
        <taxon>Teleostei</taxon>
        <taxon>Neoteleostei</taxon>
        <taxon>Acanthomorphata</taxon>
        <taxon>Ovalentaria</taxon>
        <taxon>Atherinomorphae</taxon>
        <taxon>Cyprinodontiformes</taxon>
        <taxon>Goodeidae</taxon>
        <taxon>Goodea</taxon>
    </lineage>
</organism>
<reference evidence="1 2" key="1">
    <citation type="submission" date="2021-06" db="EMBL/GenBank/DDBJ databases">
        <authorList>
            <person name="Palmer J.M."/>
        </authorList>
    </citation>
    <scope>NUCLEOTIDE SEQUENCE [LARGE SCALE GENOMIC DNA]</scope>
    <source>
        <strain evidence="1 2">GA_2019</strain>
        <tissue evidence="1">Muscle</tissue>
    </source>
</reference>
<comment type="caution">
    <text evidence="1">The sequence shown here is derived from an EMBL/GenBank/DDBJ whole genome shotgun (WGS) entry which is preliminary data.</text>
</comment>
<evidence type="ECO:0000313" key="2">
    <source>
        <dbReference type="Proteomes" id="UP001476798"/>
    </source>
</evidence>
<sequence>MNSRYLLLSEVSGWQQSDSSLLRLSYDRILLTLHRVHLPSPPANTHHTVPSSPSSWINFTLLWLIIGSQNPLIPPWWFIISSPVSTFSLLKLPISSSIITNPTCPPPCAVKDSLSVPCPRFLIHLSNLLQ</sequence>